<dbReference type="EMBL" id="UPXX01000027">
    <property type="protein sequence ID" value="VBB44203.1"/>
    <property type="molecule type" value="Genomic_DNA"/>
</dbReference>
<proteinExistence type="inferred from homology"/>
<dbReference type="Gene3D" id="3.40.50.11890">
    <property type="match status" value="1"/>
</dbReference>
<reference evidence="2" key="1">
    <citation type="submission" date="2018-07" db="EMBL/GenBank/DDBJ databases">
        <authorList>
            <consortium name="Genoscope - CEA"/>
            <person name="William W."/>
        </authorList>
    </citation>
    <scope>NUCLEOTIDE SEQUENCE</scope>
    <source>
        <strain evidence="2">IK1</strain>
    </source>
</reference>
<dbReference type="PANTHER" id="PTHR30548:SF3">
    <property type="entry name" value="2-HYDROXYACYL-COA DEHYDRATASE"/>
    <property type="match status" value="1"/>
</dbReference>
<name>A0A653A870_UNCDX</name>
<organism evidence="2">
    <name type="scientific">Uncultured Desulfatiglans sp</name>
    <dbReference type="NCBI Taxonomy" id="1748965"/>
    <lineage>
        <taxon>Bacteria</taxon>
        <taxon>Pseudomonadati</taxon>
        <taxon>Thermodesulfobacteriota</taxon>
        <taxon>Desulfobacteria</taxon>
        <taxon>Desulfatiglandales</taxon>
        <taxon>Desulfatiglandaceae</taxon>
        <taxon>Desulfatiglans</taxon>
        <taxon>environmental samples</taxon>
    </lineage>
</organism>
<dbReference type="AlphaFoldDB" id="A0A653A870"/>
<evidence type="ECO:0000313" key="2">
    <source>
        <dbReference type="EMBL" id="VBB44203.1"/>
    </source>
</evidence>
<sequence length="332" mass="37403">MDKRVGITATVPVEIILAAGLRPVDLNNIFINAEDPKRLVAKAEEAGFARNVCTWIKGIYATVLEKGFWRVVAVTGGDCSNTIALGEVLGRRGVEIIHFEYPLDRSARALRNRMEALAGALGATWESVEKARGDVDRIRRKLKRLDEMTYREGRVSGFENHLFLVGSSDFDQDPVGFEARLDAFLDKARSRPSREPRIRLGFLGVPPIFSGFYEAVEAMDAQVVFNEVQRQFSMPDGGEALVETYLRYTYPYDMAGRIADIRTAVAERRLDGLIHYTQTFCYRQIYDILLREGVDTPILTLEGDQPGPLDNRTLLRIETFCEMLKSGKDMPL</sequence>
<gene>
    <name evidence="2" type="ORF">TRIP_B330368</name>
</gene>
<accession>A0A653A870</accession>
<protein>
    <submittedName>
        <fullName evidence="2">(R)-2-hydroxyacyl-CoA dehydratase</fullName>
    </submittedName>
</protein>
<dbReference type="Pfam" id="PF06050">
    <property type="entry name" value="HGD-D"/>
    <property type="match status" value="1"/>
</dbReference>
<dbReference type="Gene3D" id="3.40.50.11900">
    <property type="match status" value="1"/>
</dbReference>
<comment type="similarity">
    <text evidence="1">Belongs to the FldB/FldC dehydratase alpha/beta subunit family.</text>
</comment>
<dbReference type="InterPro" id="IPR010327">
    <property type="entry name" value="FldB/FldC_alpha/beta"/>
</dbReference>
<evidence type="ECO:0000256" key="1">
    <source>
        <dbReference type="ARBA" id="ARBA00005806"/>
    </source>
</evidence>
<dbReference type="PANTHER" id="PTHR30548">
    <property type="entry name" value="2-HYDROXYGLUTARYL-COA DEHYDRATASE, D-COMPONENT-RELATED"/>
    <property type="match status" value="1"/>
</dbReference>